<keyword evidence="6" id="KW-0804">Transcription</keyword>
<dbReference type="AlphaFoldDB" id="A0AA85KBU7"/>
<dbReference type="PROSITE" id="PS50157">
    <property type="entry name" value="ZINC_FINGER_C2H2_2"/>
    <property type="match status" value="6"/>
</dbReference>
<dbReference type="GO" id="GO:0008270">
    <property type="term" value="F:zinc ion binding"/>
    <property type="evidence" value="ECO:0007669"/>
    <property type="project" value="UniProtKB-KW"/>
</dbReference>
<evidence type="ECO:0000256" key="6">
    <source>
        <dbReference type="ARBA" id="ARBA00023163"/>
    </source>
</evidence>
<dbReference type="Gene3D" id="3.30.160.60">
    <property type="entry name" value="Classic Zinc Finger"/>
    <property type="match status" value="5"/>
</dbReference>
<keyword evidence="8" id="KW-0863">Zinc-finger</keyword>
<feature type="compositionally biased region" description="Polar residues" evidence="9">
    <location>
        <begin position="390"/>
        <end position="402"/>
    </location>
</feature>
<dbReference type="FunFam" id="3.30.160.60:FF:000432">
    <property type="entry name" value="zinc finger protein Gfi-1b isoform X1"/>
    <property type="match status" value="1"/>
</dbReference>
<dbReference type="InterPro" id="IPR036236">
    <property type="entry name" value="Znf_C2H2_sf"/>
</dbReference>
<dbReference type="WBParaSite" id="TREG1_67770.1">
    <property type="protein sequence ID" value="TREG1_67770.1"/>
    <property type="gene ID" value="TREG1_67770"/>
</dbReference>
<keyword evidence="2" id="KW-0479">Metal-binding</keyword>
<evidence type="ECO:0000256" key="2">
    <source>
        <dbReference type="ARBA" id="ARBA00022723"/>
    </source>
</evidence>
<evidence type="ECO:0000313" key="11">
    <source>
        <dbReference type="Proteomes" id="UP000050795"/>
    </source>
</evidence>
<dbReference type="PROSITE" id="PS00028">
    <property type="entry name" value="ZINC_FINGER_C2H2_1"/>
    <property type="match status" value="6"/>
</dbReference>
<feature type="domain" description="C2H2-type" evidence="10">
    <location>
        <begin position="544"/>
        <end position="571"/>
    </location>
</feature>
<dbReference type="FunFam" id="3.30.160.60:FF:000245">
    <property type="entry name" value="zinc finger protein Gfi-1"/>
    <property type="match status" value="1"/>
</dbReference>
<dbReference type="SUPFAM" id="SSF57667">
    <property type="entry name" value="beta-beta-alpha zinc fingers"/>
    <property type="match status" value="3"/>
</dbReference>
<evidence type="ECO:0000256" key="1">
    <source>
        <dbReference type="ARBA" id="ARBA00004123"/>
    </source>
</evidence>
<dbReference type="GO" id="GO:0000978">
    <property type="term" value="F:RNA polymerase II cis-regulatory region sequence-specific DNA binding"/>
    <property type="evidence" value="ECO:0007669"/>
    <property type="project" value="TreeGrafter"/>
</dbReference>
<comment type="subcellular location">
    <subcellularLocation>
        <location evidence="1">Nucleus</location>
    </subcellularLocation>
</comment>
<evidence type="ECO:0000256" key="5">
    <source>
        <dbReference type="ARBA" id="ARBA00023015"/>
    </source>
</evidence>
<feature type="domain" description="C2H2-type" evidence="10">
    <location>
        <begin position="572"/>
        <end position="599"/>
    </location>
</feature>
<feature type="domain" description="C2H2-type" evidence="10">
    <location>
        <begin position="600"/>
        <end position="627"/>
    </location>
</feature>
<evidence type="ECO:0000256" key="9">
    <source>
        <dbReference type="SAM" id="MobiDB-lite"/>
    </source>
</evidence>
<proteinExistence type="predicted"/>
<evidence type="ECO:0000256" key="7">
    <source>
        <dbReference type="ARBA" id="ARBA00023242"/>
    </source>
</evidence>
<feature type="domain" description="C2H2-type" evidence="10">
    <location>
        <begin position="514"/>
        <end position="543"/>
    </location>
</feature>
<reference evidence="11" key="1">
    <citation type="submission" date="2022-06" db="EMBL/GenBank/DDBJ databases">
        <authorList>
            <person name="Berger JAMES D."/>
            <person name="Berger JAMES D."/>
        </authorList>
    </citation>
    <scope>NUCLEOTIDE SEQUENCE [LARGE SCALE GENOMIC DNA]</scope>
</reference>
<dbReference type="FunFam" id="3.30.160.60:FF:000345">
    <property type="entry name" value="Zinc finger protein Gfi-1"/>
    <property type="match status" value="1"/>
</dbReference>
<evidence type="ECO:0000259" key="10">
    <source>
        <dbReference type="PROSITE" id="PS50157"/>
    </source>
</evidence>
<evidence type="ECO:0000256" key="8">
    <source>
        <dbReference type="PROSITE-ProRule" id="PRU00042"/>
    </source>
</evidence>
<dbReference type="SMART" id="SM00355">
    <property type="entry name" value="ZnF_C2H2"/>
    <property type="match status" value="6"/>
</dbReference>
<feature type="domain" description="C2H2-type" evidence="10">
    <location>
        <begin position="656"/>
        <end position="679"/>
    </location>
</feature>
<keyword evidence="3" id="KW-0677">Repeat</keyword>
<evidence type="ECO:0000256" key="4">
    <source>
        <dbReference type="ARBA" id="ARBA00022833"/>
    </source>
</evidence>
<dbReference type="PANTHER" id="PTHR24399:SF41">
    <property type="entry name" value="ZINC FINGER PROTEIN GFI-1B"/>
    <property type="match status" value="1"/>
</dbReference>
<feature type="domain" description="C2H2-type" evidence="10">
    <location>
        <begin position="628"/>
        <end position="655"/>
    </location>
</feature>
<dbReference type="Proteomes" id="UP000050795">
    <property type="component" value="Unassembled WGS sequence"/>
</dbReference>
<organism evidence="11 12">
    <name type="scientific">Trichobilharzia regenti</name>
    <name type="common">Nasal bird schistosome</name>
    <dbReference type="NCBI Taxonomy" id="157069"/>
    <lineage>
        <taxon>Eukaryota</taxon>
        <taxon>Metazoa</taxon>
        <taxon>Spiralia</taxon>
        <taxon>Lophotrochozoa</taxon>
        <taxon>Platyhelminthes</taxon>
        <taxon>Trematoda</taxon>
        <taxon>Digenea</taxon>
        <taxon>Strigeidida</taxon>
        <taxon>Schistosomatoidea</taxon>
        <taxon>Schistosomatidae</taxon>
        <taxon>Trichobilharzia</taxon>
    </lineage>
</organism>
<dbReference type="GO" id="GO:0005654">
    <property type="term" value="C:nucleoplasm"/>
    <property type="evidence" value="ECO:0007669"/>
    <property type="project" value="TreeGrafter"/>
</dbReference>
<dbReference type="Pfam" id="PF00096">
    <property type="entry name" value="zf-C2H2"/>
    <property type="match status" value="4"/>
</dbReference>
<keyword evidence="5" id="KW-0805">Transcription regulation</keyword>
<protein>
    <recommendedName>
        <fullName evidence="10">C2H2-type domain-containing protein</fullName>
    </recommendedName>
</protein>
<feature type="region of interest" description="Disordered" evidence="9">
    <location>
        <begin position="447"/>
        <end position="477"/>
    </location>
</feature>
<feature type="region of interest" description="Disordered" evidence="9">
    <location>
        <begin position="379"/>
        <end position="402"/>
    </location>
</feature>
<keyword evidence="4" id="KW-0862">Zinc</keyword>
<evidence type="ECO:0000313" key="12">
    <source>
        <dbReference type="WBParaSite" id="TREG1_67770.1"/>
    </source>
</evidence>
<reference evidence="12" key="2">
    <citation type="submission" date="2023-11" db="UniProtKB">
        <authorList>
            <consortium name="WormBaseParasite"/>
        </authorList>
    </citation>
    <scope>IDENTIFICATION</scope>
</reference>
<evidence type="ECO:0000256" key="3">
    <source>
        <dbReference type="ARBA" id="ARBA00022737"/>
    </source>
</evidence>
<keyword evidence="7" id="KW-0539">Nucleus</keyword>
<feature type="compositionally biased region" description="Low complexity" evidence="9">
    <location>
        <begin position="447"/>
        <end position="460"/>
    </location>
</feature>
<keyword evidence="11" id="KW-1185">Reference proteome</keyword>
<sequence>MMTYTPMTALPELSNNLQHTAQCDLTTMKQYNPSNNTNIFNSYPLFPVNSFDIHKISQYQDINNNNNNSNSSFQYENKAEIYRKLDTRISGKDFTSTSKKRSQFKNMPVVRSPDFLHNVNLPTYERLSGEAIEEKLLSDLKDTNAPRDMRVRKQIRSNVGSTRFNKRRLRQPPIKKETVKYSNGFIDNFNINHLVNYNLPPDFLVQGENGDKNTDSLQQIVKNNDVNNMPTSSLLPNYYFGQHNLPFTPNNCSPDTPSGSLINPASLHSNNFNQILSPTQLSSHFHQYWLQLINAPTLTPKPTITSNTPQTDGLLPHQTSPLNLTPNVDNLKPPINFIPNDLQILSSFFYQAIKQLQVNNDLSASFPSINQQNLNSVQNATGDQKEADNNDSQFNSLGSNRLTEQNCFISPTNRSPTTHRKLNRNTMNSHFSMNQQKLNTKSIKCDTTLQNTQNNQNLSTTEEDREGTSGGDNDDHVEIDELECCDDDDDGDADDDEVILDVEENSQNLQMNIFKCNLCNKYFATAHGLEVHVRRSHNSGKRPFECQLCQKTFGHATSLYQHESVHCHDRQFQCPQCGKTFKRSSTLSTHLLIHSDTRPYPCQYCGKRFHQKSDMKKHTYTHTGEKPYICLQCGKAFSQSSNLITHSRKHTGFKPFSCFHCLRAFQRKVDLRRHIETQHGAMDLLSKDYSLDGLEKVTLSNNGNTNLKKSRLHQQNKPVIDSASSLIPSLSSPLPSSFSGPQNQSHSAEAVDSFNCFNGSNGSSGLDLFNTTITNQIIANGSGSSGNISHMSSNCSNTINHCTNACDTSTHTIRHTSSPNNLHLNNDEKALPYSVENLLSSTSSSSS</sequence>
<name>A0AA85KBU7_TRIRE</name>
<dbReference type="InterPro" id="IPR013087">
    <property type="entry name" value="Znf_C2H2_type"/>
</dbReference>
<dbReference type="GO" id="GO:0001227">
    <property type="term" value="F:DNA-binding transcription repressor activity, RNA polymerase II-specific"/>
    <property type="evidence" value="ECO:0007669"/>
    <property type="project" value="TreeGrafter"/>
</dbReference>
<dbReference type="PANTHER" id="PTHR24399">
    <property type="entry name" value="ZINC FINGER AND BTB DOMAIN-CONTAINING"/>
    <property type="match status" value="1"/>
</dbReference>
<accession>A0AA85KBU7</accession>